<gene>
    <name evidence="1" type="ORF">CC77DRAFT_1073373</name>
</gene>
<sequence length="159" mass="17439">MHGCVNGKKTVGYVVRLIVFWFVLDRRIRDQTSEVSARLNLLGSPQEPLFITTTPDLRFSRPNRCITAPVHCSSNANSVALIVMGAAVAGTVLSSTCPGRIPALHPPNSATIAVEILMQTELMYTGRSMWYCGFSISLHFCPLTGRKSDIHAFSYPAQL</sequence>
<dbReference type="Proteomes" id="UP000077248">
    <property type="component" value="Unassembled WGS sequence"/>
</dbReference>
<keyword evidence="2" id="KW-1185">Reference proteome</keyword>
<evidence type="ECO:0000313" key="2">
    <source>
        <dbReference type="Proteomes" id="UP000077248"/>
    </source>
</evidence>
<protein>
    <submittedName>
        <fullName evidence="1">Uncharacterized protein</fullName>
    </submittedName>
</protein>
<name>A0A177DGX1_ALTAL</name>
<dbReference type="GeneID" id="29114775"/>
<reference evidence="1 2" key="1">
    <citation type="submission" date="2016-05" db="EMBL/GenBank/DDBJ databases">
        <title>Comparative analysis of secretome profiles of manganese(II)-oxidizing ascomycete fungi.</title>
        <authorList>
            <consortium name="DOE Joint Genome Institute"/>
            <person name="Zeiner C.A."/>
            <person name="Purvine S.O."/>
            <person name="Zink E.M."/>
            <person name="Wu S."/>
            <person name="Pasa-Tolic L."/>
            <person name="Chaput D.L."/>
            <person name="Haridas S."/>
            <person name="Grigoriev I.V."/>
            <person name="Santelli C.M."/>
            <person name="Hansel C.M."/>
        </authorList>
    </citation>
    <scope>NUCLEOTIDE SEQUENCE [LARGE SCALE GENOMIC DNA]</scope>
    <source>
        <strain evidence="1 2">SRC1lrK2f</strain>
    </source>
</reference>
<dbReference type="RefSeq" id="XP_018383861.1">
    <property type="nucleotide sequence ID" value="XM_018529181.1"/>
</dbReference>
<proteinExistence type="predicted"/>
<dbReference type="AlphaFoldDB" id="A0A177DGX1"/>
<organism evidence="1 2">
    <name type="scientific">Alternaria alternata</name>
    <name type="common">Alternaria rot fungus</name>
    <name type="synonym">Torula alternata</name>
    <dbReference type="NCBI Taxonomy" id="5599"/>
    <lineage>
        <taxon>Eukaryota</taxon>
        <taxon>Fungi</taxon>
        <taxon>Dikarya</taxon>
        <taxon>Ascomycota</taxon>
        <taxon>Pezizomycotina</taxon>
        <taxon>Dothideomycetes</taxon>
        <taxon>Pleosporomycetidae</taxon>
        <taxon>Pleosporales</taxon>
        <taxon>Pleosporineae</taxon>
        <taxon>Pleosporaceae</taxon>
        <taxon>Alternaria</taxon>
        <taxon>Alternaria sect. Alternaria</taxon>
        <taxon>Alternaria alternata complex</taxon>
    </lineage>
</organism>
<evidence type="ECO:0000313" key="1">
    <source>
        <dbReference type="EMBL" id="OAG18440.1"/>
    </source>
</evidence>
<accession>A0A177DGX1</accession>
<dbReference type="KEGG" id="aalt:CC77DRAFT_1073373"/>
<dbReference type="VEuPathDB" id="FungiDB:CC77DRAFT_1073373"/>
<dbReference type="EMBL" id="KV441483">
    <property type="protein sequence ID" value="OAG18440.1"/>
    <property type="molecule type" value="Genomic_DNA"/>
</dbReference>